<keyword evidence="4" id="KW-1185">Reference proteome</keyword>
<dbReference type="PROSITE" id="PS50231">
    <property type="entry name" value="RICIN_B_LECTIN"/>
    <property type="match status" value="1"/>
</dbReference>
<organism evidence="3 4">
    <name type="scientific">Folsomia candida</name>
    <name type="common">Springtail</name>
    <dbReference type="NCBI Taxonomy" id="158441"/>
    <lineage>
        <taxon>Eukaryota</taxon>
        <taxon>Metazoa</taxon>
        <taxon>Ecdysozoa</taxon>
        <taxon>Arthropoda</taxon>
        <taxon>Hexapoda</taxon>
        <taxon>Collembola</taxon>
        <taxon>Entomobryomorpha</taxon>
        <taxon>Isotomoidea</taxon>
        <taxon>Isotomidae</taxon>
        <taxon>Proisotominae</taxon>
        <taxon>Folsomia</taxon>
    </lineage>
</organism>
<comment type="caution">
    <text evidence="3">The sequence shown here is derived from an EMBL/GenBank/DDBJ whole genome shotgun (WGS) entry which is preliminary data.</text>
</comment>
<dbReference type="Pfam" id="PF00652">
    <property type="entry name" value="Ricin_B_lectin"/>
    <property type="match status" value="1"/>
</dbReference>
<dbReference type="InterPro" id="IPR000772">
    <property type="entry name" value="Ricin_B_lectin"/>
</dbReference>
<evidence type="ECO:0000313" key="3">
    <source>
        <dbReference type="EMBL" id="OXA39548.1"/>
    </source>
</evidence>
<sequence>MIHPQYFATIAVLLLVTTCRASPRYFNTCANGCGWRLDSNADGSVYISTPNNGAYQLWNWNNDLTITDAATGLCLDSNGYYVNTVTATCNGGNYQKWRGGPNMGQVYNVATNLCLVVNKFHLWPYPPIWSVQTQCCSQGDVMQNWSA</sequence>
<gene>
    <name evidence="3" type="ORF">Fcan01_25787</name>
</gene>
<evidence type="ECO:0000259" key="2">
    <source>
        <dbReference type="Pfam" id="PF00652"/>
    </source>
</evidence>
<protein>
    <submittedName>
        <fullName evidence="3">Actinohivin</fullName>
    </submittedName>
</protein>
<dbReference type="Proteomes" id="UP000198287">
    <property type="component" value="Unassembled WGS sequence"/>
</dbReference>
<name>A0A226D406_FOLCA</name>
<dbReference type="InterPro" id="IPR035992">
    <property type="entry name" value="Ricin_B-like_lectins"/>
</dbReference>
<evidence type="ECO:0000313" key="4">
    <source>
        <dbReference type="Proteomes" id="UP000198287"/>
    </source>
</evidence>
<accession>A0A226D406</accession>
<dbReference type="SUPFAM" id="SSF50370">
    <property type="entry name" value="Ricin B-like lectins"/>
    <property type="match status" value="1"/>
</dbReference>
<dbReference type="Gene3D" id="2.80.10.50">
    <property type="match status" value="1"/>
</dbReference>
<dbReference type="EMBL" id="LNIX01000038">
    <property type="protein sequence ID" value="OXA39548.1"/>
    <property type="molecule type" value="Genomic_DNA"/>
</dbReference>
<proteinExistence type="predicted"/>
<feature type="signal peptide" evidence="1">
    <location>
        <begin position="1"/>
        <end position="21"/>
    </location>
</feature>
<dbReference type="CDD" id="cd23415">
    <property type="entry name" value="beta-trefoil_Ricin_AH"/>
    <property type="match status" value="1"/>
</dbReference>
<feature type="chain" id="PRO_5012398119" evidence="1">
    <location>
        <begin position="22"/>
        <end position="147"/>
    </location>
</feature>
<dbReference type="AlphaFoldDB" id="A0A226D406"/>
<reference evidence="3 4" key="1">
    <citation type="submission" date="2015-12" db="EMBL/GenBank/DDBJ databases">
        <title>The genome of Folsomia candida.</title>
        <authorList>
            <person name="Faddeeva A."/>
            <person name="Derks M.F."/>
            <person name="Anvar Y."/>
            <person name="Smit S."/>
            <person name="Van Straalen N."/>
            <person name="Roelofs D."/>
        </authorList>
    </citation>
    <scope>NUCLEOTIDE SEQUENCE [LARGE SCALE GENOMIC DNA]</scope>
    <source>
        <strain evidence="3 4">VU population</strain>
        <tissue evidence="3">Whole body</tissue>
    </source>
</reference>
<keyword evidence="1" id="KW-0732">Signal</keyword>
<evidence type="ECO:0000256" key="1">
    <source>
        <dbReference type="SAM" id="SignalP"/>
    </source>
</evidence>
<feature type="domain" description="Ricin B lectin" evidence="2">
    <location>
        <begin position="42"/>
        <end position="145"/>
    </location>
</feature>